<sequence>MQKMNEKDLTEKIKQLSKLDLSKVDITIDYLKMQIGEVIEPLLEMVIGANFPKVYRARINEDKKSFPNIKDLWYPDKEKIKKLGRFNAIHEQMFYCGTHQLIATSEINAQVGDVVSVMECELKEPKRKLKVPNIFLNDYKSIPGISVNVEPIEKHNKAHSILKTHENIKKFTLIQKFLESESLKKVRIGEEYNYKISVIVKEILFARGDLDGLCYPSIAVDKEGINIVLSPDAIDKYYFPTKVLVFEKILINNEEYFQLINQSTLIDSTSGSIMYEL</sequence>
<keyword evidence="2" id="KW-1185">Reference proteome</keyword>
<evidence type="ECO:0000313" key="2">
    <source>
        <dbReference type="Proteomes" id="UP000298460"/>
    </source>
</evidence>
<reference evidence="1 2" key="1">
    <citation type="submission" date="2019-03" db="EMBL/GenBank/DDBJ databases">
        <title>Draft Genome Sequence of Desulfosporosinus fructosivorans Strain 63.6F, Isolated from Marine Sediment in the Baltic Sea.</title>
        <authorList>
            <person name="Hausmann B."/>
            <person name="Vandieken V."/>
            <person name="Pjevac P."/>
            <person name="Schreck K."/>
            <person name="Herbold C.W."/>
            <person name="Loy A."/>
        </authorList>
    </citation>
    <scope>NUCLEOTIDE SEQUENCE [LARGE SCALE GENOMIC DNA]</scope>
    <source>
        <strain evidence="1 2">63.6F</strain>
    </source>
</reference>
<proteinExistence type="predicted"/>
<evidence type="ECO:0000313" key="1">
    <source>
        <dbReference type="EMBL" id="TGE37503.1"/>
    </source>
</evidence>
<protein>
    <submittedName>
        <fullName evidence="1">Uncharacterized protein</fullName>
    </submittedName>
</protein>
<name>A0A4Z0R5T0_9FIRM</name>
<dbReference type="EMBL" id="SPQQ01000004">
    <property type="protein sequence ID" value="TGE37503.1"/>
    <property type="molecule type" value="Genomic_DNA"/>
</dbReference>
<comment type="caution">
    <text evidence="1">The sequence shown here is derived from an EMBL/GenBank/DDBJ whole genome shotgun (WGS) entry which is preliminary data.</text>
</comment>
<dbReference type="AlphaFoldDB" id="A0A4Z0R5T0"/>
<organism evidence="1 2">
    <name type="scientific">Desulfosporosinus fructosivorans</name>
    <dbReference type="NCBI Taxonomy" id="2018669"/>
    <lineage>
        <taxon>Bacteria</taxon>
        <taxon>Bacillati</taxon>
        <taxon>Bacillota</taxon>
        <taxon>Clostridia</taxon>
        <taxon>Eubacteriales</taxon>
        <taxon>Desulfitobacteriaceae</taxon>
        <taxon>Desulfosporosinus</taxon>
    </lineage>
</organism>
<gene>
    <name evidence="1" type="ORF">E4K67_12170</name>
</gene>
<dbReference type="Proteomes" id="UP000298460">
    <property type="component" value="Unassembled WGS sequence"/>
</dbReference>
<dbReference type="RefSeq" id="WP_135547080.1">
    <property type="nucleotide sequence ID" value="NZ_SPQQ01000004.1"/>
</dbReference>
<accession>A0A4Z0R5T0</accession>